<comment type="subcellular location">
    <subcellularLocation>
        <location evidence="1">Cytoplasm</location>
        <location evidence="1">Cytoskeleton</location>
    </subcellularLocation>
</comment>
<dbReference type="InterPro" id="IPR027328">
    <property type="entry name" value="MAPRE"/>
</dbReference>
<dbReference type="RefSeq" id="XP_066932832.1">
    <property type="nucleotide sequence ID" value="XM_067076731.1"/>
</dbReference>
<dbReference type="SUPFAM" id="SSF47576">
    <property type="entry name" value="Calponin-homology domain, CH-domain"/>
    <property type="match status" value="1"/>
</dbReference>
<dbReference type="PROSITE" id="PS51230">
    <property type="entry name" value="EB1_C"/>
    <property type="match status" value="1"/>
</dbReference>
<dbReference type="Pfam" id="PF00307">
    <property type="entry name" value="CH"/>
    <property type="match status" value="1"/>
</dbReference>
<keyword evidence="8" id="KW-0131">Cell cycle</keyword>
<evidence type="ECO:0000256" key="9">
    <source>
        <dbReference type="PROSITE-ProRule" id="PRU00576"/>
    </source>
</evidence>
<dbReference type="OrthoDB" id="2119228at2759"/>
<comment type="similarity">
    <text evidence="2">Belongs to the MAPRE family.</text>
</comment>
<keyword evidence="4" id="KW-0132">Cell division</keyword>
<keyword evidence="14" id="KW-1185">Reference proteome</keyword>
<feature type="domain" description="EB1 C-terminal" evidence="12">
    <location>
        <begin position="180"/>
        <end position="250"/>
    </location>
</feature>
<dbReference type="FunFam" id="1.20.5.1430:FF:000005">
    <property type="entry name" value="Eb1, isoform E"/>
    <property type="match status" value="1"/>
</dbReference>
<feature type="compositionally biased region" description="Low complexity" evidence="10">
    <location>
        <begin position="151"/>
        <end position="184"/>
    </location>
</feature>
<feature type="domain" description="Calponin-homology (CH)" evidence="11">
    <location>
        <begin position="14"/>
        <end position="116"/>
    </location>
</feature>
<dbReference type="InterPro" id="IPR036872">
    <property type="entry name" value="CH_dom_sf"/>
</dbReference>
<evidence type="ECO:0000256" key="6">
    <source>
        <dbReference type="ARBA" id="ARBA00022776"/>
    </source>
</evidence>
<dbReference type="InterPro" id="IPR036133">
    <property type="entry name" value="EB1_C_sf"/>
</dbReference>
<dbReference type="InterPro" id="IPR004953">
    <property type="entry name" value="EB1_C"/>
</dbReference>
<dbReference type="PROSITE" id="PS50021">
    <property type="entry name" value="CH"/>
    <property type="match status" value="1"/>
</dbReference>
<dbReference type="Proteomes" id="UP000594262">
    <property type="component" value="Unplaced"/>
</dbReference>
<organism evidence="13 14">
    <name type="scientific">Clytia hemisphaerica</name>
    <dbReference type="NCBI Taxonomy" id="252671"/>
    <lineage>
        <taxon>Eukaryota</taxon>
        <taxon>Metazoa</taxon>
        <taxon>Cnidaria</taxon>
        <taxon>Hydrozoa</taxon>
        <taxon>Hydroidolina</taxon>
        <taxon>Leptothecata</taxon>
        <taxon>Obeliida</taxon>
        <taxon>Clytiidae</taxon>
        <taxon>Clytia</taxon>
    </lineage>
</organism>
<name>A0A7M5X509_9CNID</name>
<sequence length="268" mass="29571">MAVNVFNTGATSDNLSRHEMLTWINDSLQSNFTKIEQMASGAAYCQFLDMLFENCVPMKKVKVQAKLEHEYIVNWKLLQNGFKKVGVDKTIPVDKLIKARFQDNFEFCQWFKKFFDANYAGQEYDALAIRGGLQPIADGKKPAAAGSRNMAAPSKSRAAPPKRTAAPKAAPVSKAPSSKGSGVSQQEMDTVTAELSEMKTSVDGLEKERDFYFGKLRDIEVLCQEEGAVGTPLSEKVLAILYATEDGFAPPEEEEGAEYIDGGEPEEF</sequence>
<evidence type="ECO:0000313" key="14">
    <source>
        <dbReference type="Proteomes" id="UP000594262"/>
    </source>
</evidence>
<evidence type="ECO:0000256" key="3">
    <source>
        <dbReference type="ARBA" id="ARBA00022490"/>
    </source>
</evidence>
<reference evidence="13" key="1">
    <citation type="submission" date="2021-01" db="UniProtKB">
        <authorList>
            <consortium name="EnsemblMetazoa"/>
        </authorList>
    </citation>
    <scope>IDENTIFICATION</scope>
</reference>
<dbReference type="AlphaFoldDB" id="A0A7M5X509"/>
<evidence type="ECO:0000313" key="13">
    <source>
        <dbReference type="EnsemblMetazoa" id="CLYHEMP017007.1"/>
    </source>
</evidence>
<dbReference type="GO" id="GO:0005874">
    <property type="term" value="C:microtubule"/>
    <property type="evidence" value="ECO:0007669"/>
    <property type="project" value="UniProtKB-KW"/>
</dbReference>
<evidence type="ECO:0000256" key="7">
    <source>
        <dbReference type="ARBA" id="ARBA00023212"/>
    </source>
</evidence>
<keyword evidence="3" id="KW-0963">Cytoplasm</keyword>
<dbReference type="GO" id="GO:0051301">
    <property type="term" value="P:cell division"/>
    <property type="evidence" value="ECO:0007669"/>
    <property type="project" value="UniProtKB-KW"/>
</dbReference>
<dbReference type="SUPFAM" id="SSF140612">
    <property type="entry name" value="EB1 dimerisation domain-like"/>
    <property type="match status" value="1"/>
</dbReference>
<evidence type="ECO:0000256" key="8">
    <source>
        <dbReference type="ARBA" id="ARBA00023306"/>
    </source>
</evidence>
<dbReference type="EnsemblMetazoa" id="CLYHEMT017007.1">
    <property type="protein sequence ID" value="CLYHEMP017007.1"/>
    <property type="gene ID" value="CLYHEMG017007"/>
</dbReference>
<evidence type="ECO:0000256" key="2">
    <source>
        <dbReference type="ARBA" id="ARBA00010729"/>
    </source>
</evidence>
<dbReference type="GeneID" id="136820543"/>
<dbReference type="GO" id="GO:0008017">
    <property type="term" value="F:microtubule binding"/>
    <property type="evidence" value="ECO:0007669"/>
    <property type="project" value="InterPro"/>
</dbReference>
<evidence type="ECO:0000259" key="11">
    <source>
        <dbReference type="PROSITE" id="PS50021"/>
    </source>
</evidence>
<evidence type="ECO:0000256" key="1">
    <source>
        <dbReference type="ARBA" id="ARBA00004245"/>
    </source>
</evidence>
<feature type="region of interest" description="Disordered" evidence="10">
    <location>
        <begin position="246"/>
        <end position="268"/>
    </location>
</feature>
<keyword evidence="5 9" id="KW-0493">Microtubule</keyword>
<dbReference type="Gene3D" id="1.20.5.1430">
    <property type="match status" value="1"/>
</dbReference>
<accession>A0A7M5X509</accession>
<evidence type="ECO:0000256" key="10">
    <source>
        <dbReference type="SAM" id="MobiDB-lite"/>
    </source>
</evidence>
<evidence type="ECO:0000256" key="5">
    <source>
        <dbReference type="ARBA" id="ARBA00022701"/>
    </source>
</evidence>
<keyword evidence="6" id="KW-0498">Mitosis</keyword>
<dbReference type="Pfam" id="PF03271">
    <property type="entry name" value="EB1"/>
    <property type="match status" value="1"/>
</dbReference>
<evidence type="ECO:0000256" key="4">
    <source>
        <dbReference type="ARBA" id="ARBA00022618"/>
    </source>
</evidence>
<feature type="region of interest" description="Disordered" evidence="10">
    <location>
        <begin position="139"/>
        <end position="189"/>
    </location>
</feature>
<proteinExistence type="inferred from homology"/>
<keyword evidence="7" id="KW-0206">Cytoskeleton</keyword>
<dbReference type="PANTHER" id="PTHR10623">
    <property type="entry name" value="MICROTUBULE-ASSOCIATED PROTEIN RP/EB FAMILY MEMBER"/>
    <property type="match status" value="1"/>
</dbReference>
<evidence type="ECO:0000259" key="12">
    <source>
        <dbReference type="PROSITE" id="PS51230"/>
    </source>
</evidence>
<dbReference type="Gene3D" id="1.10.418.10">
    <property type="entry name" value="Calponin-like domain"/>
    <property type="match status" value="1"/>
</dbReference>
<dbReference type="FunFam" id="1.10.418.10:FF:000007">
    <property type="entry name" value="Microtubule-associated protein, RP/EB family, member 2"/>
    <property type="match status" value="1"/>
</dbReference>
<feature type="compositionally biased region" description="Acidic residues" evidence="10">
    <location>
        <begin position="251"/>
        <end position="268"/>
    </location>
</feature>
<dbReference type="InterPro" id="IPR001715">
    <property type="entry name" value="CH_dom"/>
</dbReference>
<evidence type="ECO:0008006" key="15">
    <source>
        <dbReference type="Google" id="ProtNLM"/>
    </source>
</evidence>
<protein>
    <recommendedName>
        <fullName evidence="15">Microtubule-associated protein RP/EB family member 1</fullName>
    </recommendedName>
</protein>